<dbReference type="RefSeq" id="WP_106001664.1">
    <property type="nucleotide sequence ID" value="NZ_CP027527.1"/>
</dbReference>
<sequence length="171" mass="18300">MMMDAAAKGDGLAVVTFRLGGHSFGFGAEWVAEVVPNAWLARPPALPAMAAGLLDLGGTAITVLRGDLLLGLPEQSFGLDASILVMKGQKGRVGLLTGRVDGVRDLQAFTYQPVDGDHNFQGCLRAQLVSDGFVVHLLDWPRMLGAEEQARLAEFEDRTAQRLALWDDAPS</sequence>
<reference evidence="2" key="1">
    <citation type="journal article" date="2007" name="J. Bacteriol.">
        <title>Comparative genome analysis of four magnetotactic bacteria reveals a complex set of group-specific genes implicated in magnetosome biomineralization and function.</title>
        <authorList>
            <person name="Richter M."/>
            <person name="Kube M."/>
            <person name="Bazylinski D.A."/>
            <person name="Lombardot T."/>
            <person name="Gloeckner F.O."/>
            <person name="Reinhardt R."/>
            <person name="Schueler D."/>
        </authorList>
    </citation>
    <scope>NUCLEOTIDE SEQUENCE</scope>
    <source>
        <strain evidence="2">MSR-1</strain>
    </source>
</reference>
<dbReference type="SUPFAM" id="SSF50341">
    <property type="entry name" value="CheW-like"/>
    <property type="match status" value="1"/>
</dbReference>
<dbReference type="Gene3D" id="2.40.50.180">
    <property type="entry name" value="CheA-289, Domain 4"/>
    <property type="match status" value="1"/>
</dbReference>
<protein>
    <submittedName>
        <fullName evidence="2">Chemotaxis signal transduction protein</fullName>
    </submittedName>
</protein>
<dbReference type="GO" id="GO:0006935">
    <property type="term" value="P:chemotaxis"/>
    <property type="evidence" value="ECO:0007669"/>
    <property type="project" value="InterPro"/>
</dbReference>
<proteinExistence type="predicted"/>
<dbReference type="AlphaFoldDB" id="A4TU94"/>
<dbReference type="Gene3D" id="2.30.30.40">
    <property type="entry name" value="SH3 Domains"/>
    <property type="match status" value="1"/>
</dbReference>
<dbReference type="EMBL" id="CU459003">
    <property type="protein sequence ID" value="CAM74201.1"/>
    <property type="molecule type" value="Genomic_DNA"/>
</dbReference>
<dbReference type="InterPro" id="IPR036061">
    <property type="entry name" value="CheW-like_dom_sf"/>
</dbReference>
<dbReference type="PROSITE" id="PS50851">
    <property type="entry name" value="CHEW"/>
    <property type="match status" value="1"/>
</dbReference>
<name>A4TU94_9PROT</name>
<evidence type="ECO:0000313" key="2">
    <source>
        <dbReference type="EMBL" id="CAM74201.1"/>
    </source>
</evidence>
<dbReference type="GO" id="GO:0007165">
    <property type="term" value="P:signal transduction"/>
    <property type="evidence" value="ECO:0007669"/>
    <property type="project" value="InterPro"/>
</dbReference>
<feature type="domain" description="CheW-like" evidence="1">
    <location>
        <begin position="11"/>
        <end position="149"/>
    </location>
</feature>
<organism evidence="2">
    <name type="scientific">Magnetospirillum gryphiswaldense</name>
    <dbReference type="NCBI Taxonomy" id="55518"/>
    <lineage>
        <taxon>Bacteria</taxon>
        <taxon>Pseudomonadati</taxon>
        <taxon>Pseudomonadota</taxon>
        <taxon>Alphaproteobacteria</taxon>
        <taxon>Rhodospirillales</taxon>
        <taxon>Rhodospirillaceae</taxon>
        <taxon>Magnetospirillum</taxon>
    </lineage>
</organism>
<gene>
    <name evidence="2" type="ORF">MGR_0268</name>
</gene>
<dbReference type="InterPro" id="IPR002545">
    <property type="entry name" value="CheW-lke_dom"/>
</dbReference>
<accession>A4TU94</accession>
<dbReference type="Pfam" id="PF01584">
    <property type="entry name" value="CheW"/>
    <property type="match status" value="1"/>
</dbReference>
<evidence type="ECO:0000259" key="1">
    <source>
        <dbReference type="PROSITE" id="PS50851"/>
    </source>
</evidence>